<dbReference type="InterPro" id="IPR017981">
    <property type="entry name" value="GPCR_2-like_7TM"/>
</dbReference>
<feature type="transmembrane region" description="Helical" evidence="5">
    <location>
        <begin position="226"/>
        <end position="247"/>
    </location>
</feature>
<feature type="transmembrane region" description="Helical" evidence="5">
    <location>
        <begin position="433"/>
        <end position="456"/>
    </location>
</feature>
<feature type="transmembrane region" description="Helical" evidence="5">
    <location>
        <begin position="259"/>
        <end position="282"/>
    </location>
</feature>
<feature type="transmembrane region" description="Helical" evidence="5">
    <location>
        <begin position="462"/>
        <end position="487"/>
    </location>
</feature>
<comment type="subcellular location">
    <subcellularLocation>
        <location evidence="1">Membrane</location>
        <topology evidence="1">Multi-pass membrane protein</topology>
    </subcellularLocation>
</comment>
<name>A0A1D2MER3_ORCCI</name>
<dbReference type="PANTHER" id="PTHR46953:SF1">
    <property type="entry name" value="G-PROTEIN COUPLED RECEPTOR MTH-LIKE 1-RELATED"/>
    <property type="match status" value="1"/>
</dbReference>
<dbReference type="Proteomes" id="UP000094527">
    <property type="component" value="Unassembled WGS sequence"/>
</dbReference>
<feature type="transmembrane region" description="Helical" evidence="5">
    <location>
        <begin position="388"/>
        <end position="412"/>
    </location>
</feature>
<gene>
    <name evidence="7" type="ORF">Ocin01_15319</name>
</gene>
<keyword evidence="8" id="KW-1185">Reference proteome</keyword>
<evidence type="ECO:0000256" key="5">
    <source>
        <dbReference type="SAM" id="Phobius"/>
    </source>
</evidence>
<dbReference type="GO" id="GO:0016020">
    <property type="term" value="C:membrane"/>
    <property type="evidence" value="ECO:0007669"/>
    <property type="project" value="UniProtKB-SubCell"/>
</dbReference>
<dbReference type="InterPro" id="IPR000832">
    <property type="entry name" value="GPCR_2_secretin-like"/>
</dbReference>
<proteinExistence type="predicted"/>
<dbReference type="EMBL" id="LJIJ01001581">
    <property type="protein sequence ID" value="ODM91362.1"/>
    <property type="molecule type" value="Genomic_DNA"/>
</dbReference>
<dbReference type="GO" id="GO:0007166">
    <property type="term" value="P:cell surface receptor signaling pathway"/>
    <property type="evidence" value="ECO:0007669"/>
    <property type="project" value="InterPro"/>
</dbReference>
<dbReference type="Pfam" id="PF00002">
    <property type="entry name" value="7tm_2"/>
    <property type="match status" value="1"/>
</dbReference>
<organism evidence="7 8">
    <name type="scientific">Orchesella cincta</name>
    <name type="common">Springtail</name>
    <name type="synonym">Podura cincta</name>
    <dbReference type="NCBI Taxonomy" id="48709"/>
    <lineage>
        <taxon>Eukaryota</taxon>
        <taxon>Metazoa</taxon>
        <taxon>Ecdysozoa</taxon>
        <taxon>Arthropoda</taxon>
        <taxon>Hexapoda</taxon>
        <taxon>Collembola</taxon>
        <taxon>Entomobryomorpha</taxon>
        <taxon>Entomobryoidea</taxon>
        <taxon>Orchesellidae</taxon>
        <taxon>Orchesellinae</taxon>
        <taxon>Orchesella</taxon>
    </lineage>
</organism>
<evidence type="ECO:0000256" key="4">
    <source>
        <dbReference type="ARBA" id="ARBA00023136"/>
    </source>
</evidence>
<dbReference type="GO" id="GO:0004930">
    <property type="term" value="F:G protein-coupled receptor activity"/>
    <property type="evidence" value="ECO:0007669"/>
    <property type="project" value="InterPro"/>
</dbReference>
<dbReference type="SUPFAM" id="SSF81321">
    <property type="entry name" value="Family A G protein-coupled receptor-like"/>
    <property type="match status" value="1"/>
</dbReference>
<evidence type="ECO:0000313" key="8">
    <source>
        <dbReference type="Proteomes" id="UP000094527"/>
    </source>
</evidence>
<dbReference type="OMA" id="NERDNEC"/>
<evidence type="ECO:0000259" key="6">
    <source>
        <dbReference type="PROSITE" id="PS50261"/>
    </source>
</evidence>
<feature type="domain" description="G-protein coupled receptors family 2 profile 2" evidence="6">
    <location>
        <begin position="224"/>
        <end position="489"/>
    </location>
</feature>
<keyword evidence="2 5" id="KW-0812">Transmembrane</keyword>
<keyword evidence="7" id="KW-0675">Receptor</keyword>
<keyword evidence="3 5" id="KW-1133">Transmembrane helix</keyword>
<sequence>MWTLLTETDIHSCSSPIPILSLTPILIESPEKVWRHTTALLENGYLSVPNLSDESIDYYGIDEYCIADVHGSGENTTADTKICIQSSSTERPILNKCCPLGTILGERGCIKEKDKWEPTFMDFKTLTTSSAQKMNPIYHSPWLACRYTEMWLEDGCDTVFYPVTTRKTAFIGRYRSWEILEHPDSAYCYDRYENDDGILSNIMIECIGNVTNSEHNAGSWKFVAHLYMICLYIGAIFHLLTTLVYLITWTKQNVYGRTLCYCTLALFFMQAFLGTKYFLAIYGDRETHKSHLCFVNGVFEHYFFIASFTWLLILNFNLWWTFRSIEGNSVWERNRFLFYTIAGWGFPFVVIGVSVILDFTYKCANSGVLTPNYGKLSCFISPWALGYYLYYIIAVLMMITLIFAGMTLGVVVNYQKATGHVVASKRAENMRTFLLFLKLSVVMGLSWIFEVISWAVTKDGSASHWIWTIIDFYNTLSAILIFIIFVCERKTLSLLREVLPAFNVFSTERVDFTATFRRKDCSLSDAITGFED</sequence>
<feature type="transmembrane region" description="Helical" evidence="5">
    <location>
        <begin position="336"/>
        <end position="357"/>
    </location>
</feature>
<dbReference type="InterPro" id="IPR052808">
    <property type="entry name" value="GPCR_Mth-like"/>
</dbReference>
<reference evidence="7 8" key="1">
    <citation type="journal article" date="2016" name="Genome Biol. Evol.">
        <title>Gene Family Evolution Reflects Adaptation to Soil Environmental Stressors in the Genome of the Collembolan Orchesella cincta.</title>
        <authorList>
            <person name="Faddeeva-Vakhrusheva A."/>
            <person name="Derks M.F."/>
            <person name="Anvar S.Y."/>
            <person name="Agamennone V."/>
            <person name="Suring W."/>
            <person name="Smit S."/>
            <person name="van Straalen N.M."/>
            <person name="Roelofs D."/>
        </authorList>
    </citation>
    <scope>NUCLEOTIDE SEQUENCE [LARGE SCALE GENOMIC DNA]</scope>
    <source>
        <tissue evidence="7">Mixed pool</tissue>
    </source>
</reference>
<dbReference type="PANTHER" id="PTHR46953">
    <property type="entry name" value="G-PROTEIN COUPLED RECEPTOR MTH-LIKE 1-RELATED"/>
    <property type="match status" value="1"/>
</dbReference>
<keyword evidence="4 5" id="KW-0472">Membrane</keyword>
<comment type="caution">
    <text evidence="7">The sequence shown here is derived from an EMBL/GenBank/DDBJ whole genome shotgun (WGS) entry which is preliminary data.</text>
</comment>
<evidence type="ECO:0000256" key="3">
    <source>
        <dbReference type="ARBA" id="ARBA00022989"/>
    </source>
</evidence>
<dbReference type="CDD" id="cd15039">
    <property type="entry name" value="7tmB3_Methuselah-like"/>
    <property type="match status" value="1"/>
</dbReference>
<evidence type="ECO:0000256" key="1">
    <source>
        <dbReference type="ARBA" id="ARBA00004141"/>
    </source>
</evidence>
<dbReference type="Gene3D" id="1.20.1070.10">
    <property type="entry name" value="Rhodopsin 7-helix transmembrane proteins"/>
    <property type="match status" value="1"/>
</dbReference>
<dbReference type="OrthoDB" id="6082634at2759"/>
<feature type="transmembrane region" description="Helical" evidence="5">
    <location>
        <begin position="302"/>
        <end position="320"/>
    </location>
</feature>
<accession>A0A1D2MER3</accession>
<evidence type="ECO:0000313" key="7">
    <source>
        <dbReference type="EMBL" id="ODM91362.1"/>
    </source>
</evidence>
<evidence type="ECO:0000256" key="2">
    <source>
        <dbReference type="ARBA" id="ARBA00022692"/>
    </source>
</evidence>
<protein>
    <submittedName>
        <fullName evidence="7">G-protein coupled receptor Mth2</fullName>
    </submittedName>
</protein>
<dbReference type="PROSITE" id="PS50261">
    <property type="entry name" value="G_PROTEIN_RECEP_F2_4"/>
    <property type="match status" value="1"/>
</dbReference>
<dbReference type="AlphaFoldDB" id="A0A1D2MER3"/>